<feature type="transmembrane region" description="Helical" evidence="9">
    <location>
        <begin position="103"/>
        <end position="127"/>
    </location>
</feature>
<proteinExistence type="inferred from homology"/>
<dbReference type="InterPro" id="IPR022764">
    <property type="entry name" value="Peptidase_S54_rhomboid_dom"/>
</dbReference>
<feature type="transmembrane region" description="Helical" evidence="9">
    <location>
        <begin position="206"/>
        <end position="226"/>
    </location>
</feature>
<accession>A0A1M5N4P5</accession>
<keyword evidence="7 9" id="KW-1133">Transmembrane helix</keyword>
<dbReference type="GO" id="GO:0006508">
    <property type="term" value="P:proteolysis"/>
    <property type="evidence" value="ECO:0007669"/>
    <property type="project" value="InterPro"/>
</dbReference>
<dbReference type="PANTHER" id="PTHR43731:SF14">
    <property type="entry name" value="PRESENILIN-ASSOCIATED RHOMBOID-LIKE PROTEIN, MITOCHONDRIAL"/>
    <property type="match status" value="1"/>
</dbReference>
<evidence type="ECO:0000256" key="5">
    <source>
        <dbReference type="ARBA" id="ARBA00022692"/>
    </source>
</evidence>
<feature type="transmembrane region" description="Helical" evidence="9">
    <location>
        <begin position="147"/>
        <end position="170"/>
    </location>
</feature>
<protein>
    <submittedName>
        <fullName evidence="12">GlpG protein</fullName>
    </submittedName>
</protein>
<keyword evidence="3" id="KW-1003">Cell membrane</keyword>
<dbReference type="Pfam" id="PF01694">
    <property type="entry name" value="Rhomboid"/>
    <property type="match status" value="1"/>
</dbReference>
<dbReference type="GO" id="GO:0004252">
    <property type="term" value="F:serine-type endopeptidase activity"/>
    <property type="evidence" value="ECO:0007669"/>
    <property type="project" value="InterPro"/>
</dbReference>
<dbReference type="InterPro" id="IPR035952">
    <property type="entry name" value="Rhomboid-like_sf"/>
</dbReference>
<dbReference type="Gene3D" id="3.30.70.2350">
    <property type="match status" value="1"/>
</dbReference>
<dbReference type="STRING" id="634436.SAMN05216361_3064"/>
<evidence type="ECO:0000256" key="4">
    <source>
        <dbReference type="ARBA" id="ARBA00022519"/>
    </source>
</evidence>
<reference evidence="13" key="1">
    <citation type="submission" date="2016-11" db="EMBL/GenBank/DDBJ databases">
        <authorList>
            <person name="Varghese N."/>
            <person name="Submissions S."/>
        </authorList>
    </citation>
    <scope>NUCLEOTIDE SEQUENCE [LARGE SCALE GENOMIC DNA]</scope>
    <source>
        <strain evidence="13">CGMCC 1.8995</strain>
    </source>
</reference>
<evidence type="ECO:0000256" key="2">
    <source>
        <dbReference type="ARBA" id="ARBA00009045"/>
    </source>
</evidence>
<feature type="transmembrane region" description="Helical" evidence="9">
    <location>
        <begin position="262"/>
        <end position="281"/>
    </location>
</feature>
<feature type="transmembrane region" description="Helical" evidence="9">
    <location>
        <begin position="238"/>
        <end position="256"/>
    </location>
</feature>
<dbReference type="SUPFAM" id="SSF144091">
    <property type="entry name" value="Rhomboid-like"/>
    <property type="match status" value="1"/>
</dbReference>
<dbReference type="AlphaFoldDB" id="A0A1M5N4P5"/>
<evidence type="ECO:0000313" key="13">
    <source>
        <dbReference type="Proteomes" id="UP000184520"/>
    </source>
</evidence>
<dbReference type="NCBIfam" id="TIGR04239">
    <property type="entry name" value="rhombo_GlpG"/>
    <property type="match status" value="1"/>
</dbReference>
<evidence type="ECO:0000259" key="11">
    <source>
        <dbReference type="Pfam" id="PF12122"/>
    </source>
</evidence>
<evidence type="ECO:0000256" key="7">
    <source>
        <dbReference type="ARBA" id="ARBA00022989"/>
    </source>
</evidence>
<dbReference type="InterPro" id="IPR022732">
    <property type="entry name" value="Peptidase_S54_GlpG_N"/>
</dbReference>
<name>A0A1M5N4P5_9ALTE</name>
<sequence>MAKPLIAIRQLRYADLLASYLTSQHIDVSVVHDAAQDQYIVQLNNEADFDKALPICQAFVQSPNDPKYQQAAWQHSERTDIKSPSKPNLDVKRWLIWLRRAPFCGAILFTCTLVFLLSLVGLFQPIAEQLMIQPLGQLLDNNQWWRLLGPALIHFSMVHFVFNLLWWCMLGGRIEHKLGTSFLILLFVITAVVSNLAQLIAAGPNFGGLSGVVYGVLGFVWFIGWLRPSWGIDLPKPVIGFMLLWLILGYADILWVNMANAAHTAGLVSGCAIAWFLHLGAGSKDRHRE</sequence>
<dbReference type="InterPro" id="IPR050925">
    <property type="entry name" value="Rhomboid_protease_S54"/>
</dbReference>
<dbReference type="RefSeq" id="WP_073324003.1">
    <property type="nucleotide sequence ID" value="NZ_FQWD01000005.1"/>
</dbReference>
<dbReference type="InterPro" id="IPR023662">
    <property type="entry name" value="Rhomboid_protease_GlpG"/>
</dbReference>
<evidence type="ECO:0000256" key="8">
    <source>
        <dbReference type="ARBA" id="ARBA00023136"/>
    </source>
</evidence>
<evidence type="ECO:0000259" key="10">
    <source>
        <dbReference type="Pfam" id="PF01694"/>
    </source>
</evidence>
<evidence type="ECO:0000256" key="6">
    <source>
        <dbReference type="ARBA" id="ARBA00022801"/>
    </source>
</evidence>
<dbReference type="PANTHER" id="PTHR43731">
    <property type="entry name" value="RHOMBOID PROTEASE"/>
    <property type="match status" value="1"/>
</dbReference>
<keyword evidence="5 9" id="KW-0812">Transmembrane</keyword>
<keyword evidence="13" id="KW-1185">Reference proteome</keyword>
<evidence type="ECO:0000313" key="12">
    <source>
        <dbReference type="EMBL" id="SHG84149.1"/>
    </source>
</evidence>
<evidence type="ECO:0000256" key="3">
    <source>
        <dbReference type="ARBA" id="ARBA00022475"/>
    </source>
</evidence>
<dbReference type="Pfam" id="PF12122">
    <property type="entry name" value="Rhomboid_N"/>
    <property type="match status" value="1"/>
</dbReference>
<feature type="domain" description="Peptidase S54 GlpG peptidase N-terminal" evidence="11">
    <location>
        <begin position="5"/>
        <end position="79"/>
    </location>
</feature>
<keyword evidence="4" id="KW-0997">Cell inner membrane</keyword>
<feature type="transmembrane region" description="Helical" evidence="9">
    <location>
        <begin position="182"/>
        <end position="200"/>
    </location>
</feature>
<dbReference type="EMBL" id="FQWD01000005">
    <property type="protein sequence ID" value="SHG84149.1"/>
    <property type="molecule type" value="Genomic_DNA"/>
</dbReference>
<dbReference type="GO" id="GO:0016020">
    <property type="term" value="C:membrane"/>
    <property type="evidence" value="ECO:0007669"/>
    <property type="project" value="UniProtKB-SubCell"/>
</dbReference>
<dbReference type="Proteomes" id="UP000184520">
    <property type="component" value="Unassembled WGS sequence"/>
</dbReference>
<dbReference type="OrthoDB" id="9778341at2"/>
<evidence type="ECO:0000256" key="1">
    <source>
        <dbReference type="ARBA" id="ARBA00004141"/>
    </source>
</evidence>
<dbReference type="InterPro" id="IPR038236">
    <property type="entry name" value="GlpG_N_sf"/>
</dbReference>
<comment type="similarity">
    <text evidence="2">Belongs to the peptidase S54 family.</text>
</comment>
<keyword evidence="8 9" id="KW-0472">Membrane</keyword>
<evidence type="ECO:0000256" key="9">
    <source>
        <dbReference type="SAM" id="Phobius"/>
    </source>
</evidence>
<gene>
    <name evidence="12" type="ORF">SAMN05216361_3064</name>
</gene>
<dbReference type="Gene3D" id="1.20.1540.10">
    <property type="entry name" value="Rhomboid-like"/>
    <property type="match status" value="1"/>
</dbReference>
<comment type="subcellular location">
    <subcellularLocation>
        <location evidence="1">Membrane</location>
        <topology evidence="1">Multi-pass membrane protein</topology>
    </subcellularLocation>
</comment>
<keyword evidence="6" id="KW-0378">Hydrolase</keyword>
<feature type="domain" description="Peptidase S54 rhomboid" evidence="10">
    <location>
        <begin position="142"/>
        <end position="278"/>
    </location>
</feature>
<organism evidence="12 13">
    <name type="scientific">Marisediminitalea aggregata</name>
    <dbReference type="NCBI Taxonomy" id="634436"/>
    <lineage>
        <taxon>Bacteria</taxon>
        <taxon>Pseudomonadati</taxon>
        <taxon>Pseudomonadota</taxon>
        <taxon>Gammaproteobacteria</taxon>
        <taxon>Alteromonadales</taxon>
        <taxon>Alteromonadaceae</taxon>
        <taxon>Marisediminitalea</taxon>
    </lineage>
</organism>